<dbReference type="EMBL" id="CP001327">
    <property type="protein sequence ID" value="ACO64570.1"/>
    <property type="molecule type" value="Genomic_DNA"/>
</dbReference>
<keyword evidence="3" id="KW-0378">Hydrolase</keyword>
<dbReference type="AlphaFoldDB" id="C1E8U4"/>
<feature type="domain" description="Peptidase A1" evidence="8">
    <location>
        <begin position="112"/>
        <end position="484"/>
    </location>
</feature>
<dbReference type="Gene3D" id="2.40.70.10">
    <property type="entry name" value="Acid Proteases"/>
    <property type="match status" value="2"/>
</dbReference>
<feature type="compositionally biased region" description="Basic and acidic residues" evidence="6">
    <location>
        <begin position="28"/>
        <end position="37"/>
    </location>
</feature>
<reference evidence="9 10" key="1">
    <citation type="journal article" date="2009" name="Science">
        <title>Green evolution and dynamic adaptations revealed by genomes of the marine picoeukaryotes Micromonas.</title>
        <authorList>
            <person name="Worden A.Z."/>
            <person name="Lee J.H."/>
            <person name="Mock T."/>
            <person name="Rouze P."/>
            <person name="Simmons M.P."/>
            <person name="Aerts A.L."/>
            <person name="Allen A.E."/>
            <person name="Cuvelier M.L."/>
            <person name="Derelle E."/>
            <person name="Everett M.V."/>
            <person name="Foulon E."/>
            <person name="Grimwood J."/>
            <person name="Gundlach H."/>
            <person name="Henrissat B."/>
            <person name="Napoli C."/>
            <person name="McDonald S.M."/>
            <person name="Parker M.S."/>
            <person name="Rombauts S."/>
            <person name="Salamov A."/>
            <person name="Von Dassow P."/>
            <person name="Badger J.H."/>
            <person name="Coutinho P.M."/>
            <person name="Demir E."/>
            <person name="Dubchak I."/>
            <person name="Gentemann C."/>
            <person name="Eikrem W."/>
            <person name="Gready J.E."/>
            <person name="John U."/>
            <person name="Lanier W."/>
            <person name="Lindquist E.A."/>
            <person name="Lucas S."/>
            <person name="Mayer K.F."/>
            <person name="Moreau H."/>
            <person name="Not F."/>
            <person name="Otillar R."/>
            <person name="Panaud O."/>
            <person name="Pangilinan J."/>
            <person name="Paulsen I."/>
            <person name="Piegu B."/>
            <person name="Poliakov A."/>
            <person name="Robbens S."/>
            <person name="Schmutz J."/>
            <person name="Toulza E."/>
            <person name="Wyss T."/>
            <person name="Zelensky A."/>
            <person name="Zhou K."/>
            <person name="Armbrust E.V."/>
            <person name="Bhattacharya D."/>
            <person name="Goodenough U.W."/>
            <person name="Van de Peer Y."/>
            <person name="Grigoriev I.V."/>
        </authorList>
    </citation>
    <scope>NUCLEOTIDE SEQUENCE [LARGE SCALE GENOMIC DNA]</scope>
    <source>
        <strain evidence="10">RCC299 / NOUM17</strain>
    </source>
</reference>
<dbReference type="PANTHER" id="PTHR13683:SF817">
    <property type="entry name" value="OS07G0592200 PROTEIN"/>
    <property type="match status" value="1"/>
</dbReference>
<dbReference type="InterPro" id="IPR033121">
    <property type="entry name" value="PEPTIDASE_A1"/>
</dbReference>
<keyword evidence="4" id="KW-0325">Glycoprotein</keyword>
<dbReference type="GO" id="GO:0006508">
    <property type="term" value="P:proteolysis"/>
    <property type="evidence" value="ECO:0007669"/>
    <property type="project" value="InterPro"/>
</dbReference>
<sequence>MGARRRFAVLCAILLAAARGGASGDAARTGDDALPRSDDDDVRIGGTAESSFDRSPAVFAVRRRESPSTPTALAHLREHDAHRRRRILESPAESPGASTFPLHGSVKEHGYYYANIALGDPSPRTFQVIVDTGSTLTYVPCATCAKCGTHTGGTRFDPTGKWLTCQEKQCKAAGGPGICAGGRGAAANRCTYSRTYAEGSGVSGDLVRDKMHFGGDIAPATNGTLDVVFGCTNAESGTIHDQEADGLIGLGNNQFASIPNQLADTHGLPRVFSLCFGSFEGGGALSFGRLPATPHTPPLVYTDMRVNEAHPAYYVVSTAAMKIGDVAVATPSDLAVGYGTVMDSGTTFTYVPTKVFHATAAALDAAVTTNAKPEKKLAKVPGPDPSYPDDVCFQREGATEIEPIVTMANLGEYYPPLTIAFDGEGASLVLPPSNYLFVHGKKPGAFCLGVMDNKQQGTLIGGISVRDVLVEYDKTVGGGRIGFAATDCDALLRDQLARLAGGDAGRSDPVVNEAPAPPPPGESPPAPKNGSSAVTPDAEKNDVEARAHNAYDYDEAEAGGYVLAFILCVACAGACYARCVADPSKRRGVELPYLGEVRFFRWGDSGYVEVDGEDEERGGGGGVSGGGMGRRGGGGGGGVQLTSVSSSLD</sequence>
<dbReference type="GeneID" id="8244246"/>
<feature type="signal peptide" evidence="7">
    <location>
        <begin position="1"/>
        <end position="23"/>
    </location>
</feature>
<feature type="compositionally biased region" description="Pro residues" evidence="6">
    <location>
        <begin position="515"/>
        <end position="527"/>
    </location>
</feature>
<keyword evidence="10" id="KW-1185">Reference proteome</keyword>
<evidence type="ECO:0000313" key="10">
    <source>
        <dbReference type="Proteomes" id="UP000002009"/>
    </source>
</evidence>
<dbReference type="InterPro" id="IPR021109">
    <property type="entry name" value="Peptidase_aspartic_dom_sf"/>
</dbReference>
<dbReference type="InterPro" id="IPR032861">
    <property type="entry name" value="TAXi_N"/>
</dbReference>
<dbReference type="Pfam" id="PF14541">
    <property type="entry name" value="TAXi_C"/>
    <property type="match status" value="1"/>
</dbReference>
<dbReference type="KEGG" id="mis:MICPUN_59495"/>
<evidence type="ECO:0000256" key="7">
    <source>
        <dbReference type="SAM" id="SignalP"/>
    </source>
</evidence>
<dbReference type="PROSITE" id="PS51767">
    <property type="entry name" value="PEPTIDASE_A1"/>
    <property type="match status" value="1"/>
</dbReference>
<proteinExistence type="inferred from homology"/>
<evidence type="ECO:0000313" key="9">
    <source>
        <dbReference type="EMBL" id="ACO64570.1"/>
    </source>
</evidence>
<dbReference type="SUPFAM" id="SSF50630">
    <property type="entry name" value="Acid proteases"/>
    <property type="match status" value="1"/>
</dbReference>
<accession>C1E8U4</accession>
<keyword evidence="7" id="KW-0732">Signal</keyword>
<dbReference type="InterPro" id="IPR034161">
    <property type="entry name" value="Pepsin-like_plant"/>
</dbReference>
<dbReference type="CDD" id="cd05476">
    <property type="entry name" value="pepsin_A_like_plant"/>
    <property type="match status" value="1"/>
</dbReference>
<evidence type="ECO:0000256" key="5">
    <source>
        <dbReference type="PIRSR" id="PIRSR601461-1"/>
    </source>
</evidence>
<evidence type="ECO:0000256" key="1">
    <source>
        <dbReference type="ARBA" id="ARBA00007447"/>
    </source>
</evidence>
<evidence type="ECO:0000256" key="6">
    <source>
        <dbReference type="SAM" id="MobiDB-lite"/>
    </source>
</evidence>
<dbReference type="STRING" id="296587.C1E8U4"/>
<dbReference type="OrthoDB" id="2747330at2759"/>
<comment type="similarity">
    <text evidence="1">Belongs to the peptidase A1 family.</text>
</comment>
<feature type="compositionally biased region" description="Polar residues" evidence="6">
    <location>
        <begin position="640"/>
        <end position="649"/>
    </location>
</feature>
<dbReference type="PANTHER" id="PTHR13683">
    <property type="entry name" value="ASPARTYL PROTEASES"/>
    <property type="match status" value="1"/>
</dbReference>
<feature type="region of interest" description="Disordered" evidence="6">
    <location>
        <begin position="22"/>
        <end position="49"/>
    </location>
</feature>
<dbReference type="FunCoup" id="C1E8U4">
    <property type="interactions" value="859"/>
</dbReference>
<dbReference type="Pfam" id="PF14543">
    <property type="entry name" value="TAXi_N"/>
    <property type="match status" value="1"/>
</dbReference>
<feature type="region of interest" description="Disordered" evidence="6">
    <location>
        <begin position="611"/>
        <end position="649"/>
    </location>
</feature>
<name>C1E8U4_MICCC</name>
<dbReference type="InParanoid" id="C1E8U4"/>
<organism evidence="9 10">
    <name type="scientific">Micromonas commoda (strain RCC299 / NOUM17 / CCMP2709)</name>
    <name type="common">Picoplanktonic green alga</name>
    <dbReference type="NCBI Taxonomy" id="296587"/>
    <lineage>
        <taxon>Eukaryota</taxon>
        <taxon>Viridiplantae</taxon>
        <taxon>Chlorophyta</taxon>
        <taxon>Mamiellophyceae</taxon>
        <taxon>Mamiellales</taxon>
        <taxon>Mamiellaceae</taxon>
        <taxon>Micromonas</taxon>
    </lineage>
</organism>
<feature type="active site" evidence="5">
    <location>
        <position position="131"/>
    </location>
</feature>
<dbReference type="InterPro" id="IPR001461">
    <property type="entry name" value="Aspartic_peptidase_A1"/>
</dbReference>
<dbReference type="Proteomes" id="UP000002009">
    <property type="component" value="Chromosome 6"/>
</dbReference>
<dbReference type="GO" id="GO:0004190">
    <property type="term" value="F:aspartic-type endopeptidase activity"/>
    <property type="evidence" value="ECO:0007669"/>
    <property type="project" value="UniProtKB-KW"/>
</dbReference>
<dbReference type="PROSITE" id="PS00141">
    <property type="entry name" value="ASP_PROTEASE"/>
    <property type="match status" value="1"/>
</dbReference>
<dbReference type="eggNOG" id="KOG1339">
    <property type="taxonomic scope" value="Eukaryota"/>
</dbReference>
<keyword evidence="2" id="KW-0064">Aspartyl protease</keyword>
<dbReference type="InterPro" id="IPR001969">
    <property type="entry name" value="Aspartic_peptidase_AS"/>
</dbReference>
<evidence type="ECO:0000256" key="3">
    <source>
        <dbReference type="ARBA" id="ARBA00022801"/>
    </source>
</evidence>
<dbReference type="InterPro" id="IPR032799">
    <property type="entry name" value="TAXi_C"/>
</dbReference>
<dbReference type="OMA" id="YQLVEWN"/>
<gene>
    <name evidence="9" type="ORF">MICPUN_59495</name>
</gene>
<feature type="chain" id="PRO_5002906710" description="Peptidase A1 domain-containing protein" evidence="7">
    <location>
        <begin position="24"/>
        <end position="649"/>
    </location>
</feature>
<feature type="region of interest" description="Disordered" evidence="6">
    <location>
        <begin position="502"/>
        <end position="538"/>
    </location>
</feature>
<feature type="compositionally biased region" description="Gly residues" evidence="6">
    <location>
        <begin position="619"/>
        <end position="639"/>
    </location>
</feature>
<evidence type="ECO:0000256" key="2">
    <source>
        <dbReference type="ARBA" id="ARBA00022750"/>
    </source>
</evidence>
<protein>
    <recommendedName>
        <fullName evidence="8">Peptidase A1 domain-containing protein</fullName>
    </recommendedName>
</protein>
<keyword evidence="2" id="KW-0645">Protease</keyword>
<evidence type="ECO:0000256" key="4">
    <source>
        <dbReference type="ARBA" id="ARBA00023180"/>
    </source>
</evidence>
<feature type="active site" evidence="5">
    <location>
        <position position="343"/>
    </location>
</feature>
<evidence type="ECO:0000259" key="8">
    <source>
        <dbReference type="PROSITE" id="PS51767"/>
    </source>
</evidence>
<dbReference type="RefSeq" id="XP_002503312.1">
    <property type="nucleotide sequence ID" value="XM_002503266.1"/>
</dbReference>